<gene>
    <name evidence="1" type="ORF">S12H4_56423</name>
</gene>
<dbReference type="AlphaFoldDB" id="X1W3A7"/>
<proteinExistence type="predicted"/>
<protein>
    <submittedName>
        <fullName evidence="1">Uncharacterized protein</fullName>
    </submittedName>
</protein>
<evidence type="ECO:0000313" key="1">
    <source>
        <dbReference type="EMBL" id="GAJ25125.1"/>
    </source>
</evidence>
<dbReference type="Gene3D" id="3.40.50.300">
    <property type="entry name" value="P-loop containing nucleotide triphosphate hydrolases"/>
    <property type="match status" value="1"/>
</dbReference>
<dbReference type="InterPro" id="IPR027417">
    <property type="entry name" value="P-loop_NTPase"/>
</dbReference>
<comment type="caution">
    <text evidence="1">The sequence shown here is derived from an EMBL/GenBank/DDBJ whole genome shotgun (WGS) entry which is preliminary data.</text>
</comment>
<dbReference type="SUPFAM" id="SSF52540">
    <property type="entry name" value="P-loop containing nucleoside triphosphate hydrolases"/>
    <property type="match status" value="1"/>
</dbReference>
<organism evidence="1">
    <name type="scientific">marine sediment metagenome</name>
    <dbReference type="NCBI Taxonomy" id="412755"/>
    <lineage>
        <taxon>unclassified sequences</taxon>
        <taxon>metagenomes</taxon>
        <taxon>ecological metagenomes</taxon>
    </lineage>
</organism>
<accession>X1W3A7</accession>
<name>X1W3A7_9ZZZZ</name>
<reference evidence="1" key="1">
    <citation type="journal article" date="2014" name="Front. Microbiol.">
        <title>High frequency of phylogenetically diverse reductive dehalogenase-homologous genes in deep subseafloor sedimentary metagenomes.</title>
        <authorList>
            <person name="Kawai M."/>
            <person name="Futagami T."/>
            <person name="Toyoda A."/>
            <person name="Takaki Y."/>
            <person name="Nishi S."/>
            <person name="Hori S."/>
            <person name="Arai W."/>
            <person name="Tsubouchi T."/>
            <person name="Morono Y."/>
            <person name="Uchiyama I."/>
            <person name="Ito T."/>
            <person name="Fujiyama A."/>
            <person name="Inagaki F."/>
            <person name="Takami H."/>
        </authorList>
    </citation>
    <scope>NUCLEOTIDE SEQUENCE</scope>
    <source>
        <strain evidence="1">Expedition CK06-06</strain>
    </source>
</reference>
<dbReference type="EMBL" id="BARW01036333">
    <property type="protein sequence ID" value="GAJ25125.1"/>
    <property type="molecule type" value="Genomic_DNA"/>
</dbReference>
<sequence>GVIPYEAADESGEYPAEVIAIGGANRADFFTPEQFLRWDFRFHIAGYTVDEAQQIADTISMWMGKERTKETEKLVKFLKWIRSREAGMSDEVRKEGAELIKEYIRRSENTDPRRMQAIWRVARAWARLNHLDVTGKDVAKAIVMLEELDSIPFVISI</sequence>
<feature type="non-terminal residue" evidence="1">
    <location>
        <position position="1"/>
    </location>
</feature>